<protein>
    <submittedName>
        <fullName evidence="2">Uncharacterized protein</fullName>
    </submittedName>
</protein>
<dbReference type="EMBL" id="CAXDID020000035">
    <property type="protein sequence ID" value="CAL5996561.1"/>
    <property type="molecule type" value="Genomic_DNA"/>
</dbReference>
<reference evidence="2" key="1">
    <citation type="submission" date="2023-06" db="EMBL/GenBank/DDBJ databases">
        <authorList>
            <person name="Kurt Z."/>
        </authorList>
    </citation>
    <scope>NUCLEOTIDE SEQUENCE</scope>
</reference>
<dbReference type="EMBL" id="CATOUU010000972">
    <property type="protein sequence ID" value="CAI9964091.1"/>
    <property type="molecule type" value="Genomic_DNA"/>
</dbReference>
<organism evidence="2">
    <name type="scientific">Hexamita inflata</name>
    <dbReference type="NCBI Taxonomy" id="28002"/>
    <lineage>
        <taxon>Eukaryota</taxon>
        <taxon>Metamonada</taxon>
        <taxon>Diplomonadida</taxon>
        <taxon>Hexamitidae</taxon>
        <taxon>Hexamitinae</taxon>
        <taxon>Hexamita</taxon>
    </lineage>
</organism>
<dbReference type="AlphaFoldDB" id="A0AA86UTI3"/>
<dbReference type="Gene3D" id="2.160.20.110">
    <property type="match status" value="1"/>
</dbReference>
<dbReference type="InterPro" id="IPR009030">
    <property type="entry name" value="Growth_fac_rcpt_cys_sf"/>
</dbReference>
<reference evidence="3 4" key="2">
    <citation type="submission" date="2024-07" db="EMBL/GenBank/DDBJ databases">
        <authorList>
            <person name="Akdeniz Z."/>
        </authorList>
    </citation>
    <scope>NUCLEOTIDE SEQUENCE [LARGE SCALE GENOMIC DNA]</scope>
</reference>
<keyword evidence="1" id="KW-0175">Coiled coil</keyword>
<proteinExistence type="predicted"/>
<feature type="coiled-coil region" evidence="1">
    <location>
        <begin position="350"/>
        <end position="377"/>
    </location>
</feature>
<dbReference type="Proteomes" id="UP001642409">
    <property type="component" value="Unassembled WGS sequence"/>
</dbReference>
<comment type="caution">
    <text evidence="2">The sequence shown here is derived from an EMBL/GenBank/DDBJ whole genome shotgun (WGS) entry which is preliminary data.</text>
</comment>
<dbReference type="SUPFAM" id="SSF57184">
    <property type="entry name" value="Growth factor receptor domain"/>
    <property type="match status" value="1"/>
</dbReference>
<evidence type="ECO:0000313" key="2">
    <source>
        <dbReference type="EMBL" id="CAI9964091.1"/>
    </source>
</evidence>
<evidence type="ECO:0000313" key="3">
    <source>
        <dbReference type="EMBL" id="CAL5996561.1"/>
    </source>
</evidence>
<gene>
    <name evidence="3" type="ORF">HINF_LOCUS14821</name>
    <name evidence="2" type="ORF">HINF_LOCUS51736</name>
</gene>
<evidence type="ECO:0000313" key="4">
    <source>
        <dbReference type="Proteomes" id="UP001642409"/>
    </source>
</evidence>
<keyword evidence="4" id="KW-1185">Reference proteome</keyword>
<name>A0AA86UTI3_9EUKA</name>
<evidence type="ECO:0000256" key="1">
    <source>
        <dbReference type="SAM" id="Coils"/>
    </source>
</evidence>
<sequence length="940" mass="102419">MDSQINISLHYEIFQGALICIQCDVQIINCTLILIATGAQISALVLEVNQLMQLQQSFIQYRVTCSNSSGLINIVNSLINISVIDCKLTGANMIKSNYSGFIASVITLHQNLVYIKNFFVCVNNDISALGNQSISVPFYVTLKCDICGEQYMVYGLCLDKLLYGQQVSGVIQCVHPFNFSNNHCVCAQGYIFDKLICVDILQAIHNMTSVDIHKIIQSVTNIESIVQELDNSISQNVSQITDYIQTAQFILENHIMSNYSSLDAILQSNITTLNKNIRDNTTMLAKSIMSNTSVLENYINQNSSVLDQRIQNNISALNFSLTNTTENISQNLQAIQYNLTTLDNFTKTFQQNQNKQNQEMKQVLTSLQQQINCLNNDGKIIEGFCLANYTVNCSENSSCSQLIHVSSVSNQYFVTYSILTQSNFSSGYVFNTSQIIQNSLIDVSDNIYSANVKPLFQSQSTFTNLKIQLGVQILNSGSFLSAQKSLIIINQMNLVSRSGSQLTVSANSQLNIFTNSLTGATINNLLINLSFAPSSGNITLINNINGVFNISGYQVLGNYISTLTVAMIGINVQTATINVNQVSFKPTTYNVGNGSSYLFGSSVSAASTLLINNLAVVIGNSSNFLLFSSIQTTQSNKCMFGGIIVNIAQSISVSIYNIIINSYHKFNTSFVSESGFLIGNTTSIQSNISINNLCIQQYITSSLTNFHNFGLIGWTRGNTSLYNASISLFVEGAQFGKFGIIGCQHIFSIYAEVINLRTFVSISSSNQQLLNCVGFVFGDGDAKNCSIQNTSVIGGNISSGSQFVGGIIGYQQNNVTILNSSVQNSNISGSRTVGGIIGILSTNQNVTIMNTFITNTNIKGESQLGGIIGRCSQMSQLYLTNTHIKFVRISGISTYFGVVVGSNQGGILQFMNSTASSNYINGVKQTECASLSNTWSISGC</sequence>
<accession>A0AA86UTI3</accession>